<evidence type="ECO:0000256" key="1">
    <source>
        <dbReference type="ARBA" id="ARBA00004141"/>
    </source>
</evidence>
<feature type="domain" description="Palmitoyltransferase DHHC" evidence="8">
    <location>
        <begin position="88"/>
        <end position="227"/>
    </location>
</feature>
<feature type="transmembrane region" description="Helical" evidence="7">
    <location>
        <begin position="46"/>
        <end position="71"/>
    </location>
</feature>
<dbReference type="EMBL" id="GEDC01012823">
    <property type="protein sequence ID" value="JAS24475.1"/>
    <property type="molecule type" value="Transcribed_RNA"/>
</dbReference>
<dbReference type="GO" id="GO:0019706">
    <property type="term" value="F:protein-cysteine S-palmitoyltransferase activity"/>
    <property type="evidence" value="ECO:0007669"/>
    <property type="project" value="UniProtKB-EC"/>
</dbReference>
<proteinExistence type="inferred from homology"/>
<reference evidence="9" key="1">
    <citation type="submission" date="2015-12" db="EMBL/GenBank/DDBJ databases">
        <title>De novo transcriptome assembly of four potential Pierce s Disease insect vectors from Arizona vineyards.</title>
        <authorList>
            <person name="Tassone E.E."/>
        </authorList>
    </citation>
    <scope>NUCLEOTIDE SEQUENCE</scope>
</reference>
<evidence type="ECO:0000259" key="8">
    <source>
        <dbReference type="Pfam" id="PF01529"/>
    </source>
</evidence>
<keyword evidence="6 7" id="KW-0012">Acyltransferase</keyword>
<dbReference type="GO" id="GO:0016020">
    <property type="term" value="C:membrane"/>
    <property type="evidence" value="ECO:0007669"/>
    <property type="project" value="UniProtKB-SubCell"/>
</dbReference>
<dbReference type="EC" id="2.3.1.225" evidence="7"/>
<keyword evidence="4 7" id="KW-1133">Transmembrane helix</keyword>
<dbReference type="AlphaFoldDB" id="A0A1B6DFT8"/>
<keyword evidence="2 7" id="KW-0808">Transferase</keyword>
<organism evidence="9">
    <name type="scientific">Clastoptera arizonana</name>
    <name type="common">Arizona spittle bug</name>
    <dbReference type="NCBI Taxonomy" id="38151"/>
    <lineage>
        <taxon>Eukaryota</taxon>
        <taxon>Metazoa</taxon>
        <taxon>Ecdysozoa</taxon>
        <taxon>Arthropoda</taxon>
        <taxon>Hexapoda</taxon>
        <taxon>Insecta</taxon>
        <taxon>Pterygota</taxon>
        <taxon>Neoptera</taxon>
        <taxon>Paraneoptera</taxon>
        <taxon>Hemiptera</taxon>
        <taxon>Auchenorrhyncha</taxon>
        <taxon>Cercopoidea</taxon>
        <taxon>Clastopteridae</taxon>
        <taxon>Clastoptera</taxon>
    </lineage>
</organism>
<dbReference type="Pfam" id="PF01529">
    <property type="entry name" value="DHHC"/>
    <property type="match status" value="1"/>
</dbReference>
<protein>
    <recommendedName>
        <fullName evidence="7">Palmitoyltransferase</fullName>
        <ecNumber evidence="7">2.3.1.225</ecNumber>
    </recommendedName>
</protein>
<comment type="domain">
    <text evidence="7">The DHHC domain is required for palmitoyltransferase activity.</text>
</comment>
<evidence type="ECO:0000256" key="5">
    <source>
        <dbReference type="ARBA" id="ARBA00023136"/>
    </source>
</evidence>
<feature type="transmembrane region" description="Helical" evidence="7">
    <location>
        <begin position="12"/>
        <end position="34"/>
    </location>
</feature>
<accession>A0A1B6DFT8</accession>
<dbReference type="InterPro" id="IPR001594">
    <property type="entry name" value="Palmitoyltrfase_DHHC"/>
</dbReference>
<evidence type="ECO:0000313" key="9">
    <source>
        <dbReference type="EMBL" id="JAS24475.1"/>
    </source>
</evidence>
<keyword evidence="5 7" id="KW-0472">Membrane</keyword>
<feature type="transmembrane region" description="Helical" evidence="7">
    <location>
        <begin position="135"/>
        <end position="157"/>
    </location>
</feature>
<keyword evidence="3 7" id="KW-0812">Transmembrane</keyword>
<evidence type="ECO:0000256" key="3">
    <source>
        <dbReference type="ARBA" id="ARBA00022692"/>
    </source>
</evidence>
<evidence type="ECO:0000256" key="7">
    <source>
        <dbReference type="RuleBase" id="RU079119"/>
    </source>
</evidence>
<comment type="subcellular location">
    <subcellularLocation>
        <location evidence="1">Membrane</location>
        <topology evidence="1">Multi-pass membrane protein</topology>
    </subcellularLocation>
</comment>
<sequence>MKLRKRKLPRNPLDFVSFIFVMVTVPILYWFMVFTVLPSTYPTHSFWYTIHLSISTFLMMNVTSNFVYMVLQDCSILGEVMPTTKVTPEWKFCTICETYTPPRSYHCNVCKICILKRDHHCQFASCCIGYHNQRYFLYFLFYITVATSYGFYFYTIFLMKITTLTVNNILKFIFPLAMFTFGIDLSIEQVYITIYVVNILCFMTSSVLFMYHINSALQGITMYERNHKIYDYKKSSLKENFIDIVGDRWHLTWLSPLIVSRLPHDGINWIKNKINND</sequence>
<evidence type="ECO:0000256" key="2">
    <source>
        <dbReference type="ARBA" id="ARBA00022679"/>
    </source>
</evidence>
<comment type="catalytic activity">
    <reaction evidence="7">
        <text>L-cysteinyl-[protein] + hexadecanoyl-CoA = S-hexadecanoyl-L-cysteinyl-[protein] + CoA</text>
        <dbReference type="Rhea" id="RHEA:36683"/>
        <dbReference type="Rhea" id="RHEA-COMP:10131"/>
        <dbReference type="Rhea" id="RHEA-COMP:11032"/>
        <dbReference type="ChEBI" id="CHEBI:29950"/>
        <dbReference type="ChEBI" id="CHEBI:57287"/>
        <dbReference type="ChEBI" id="CHEBI:57379"/>
        <dbReference type="ChEBI" id="CHEBI:74151"/>
        <dbReference type="EC" id="2.3.1.225"/>
    </reaction>
</comment>
<dbReference type="PROSITE" id="PS50216">
    <property type="entry name" value="DHHC"/>
    <property type="match status" value="1"/>
</dbReference>
<feature type="transmembrane region" description="Helical" evidence="7">
    <location>
        <begin position="169"/>
        <end position="187"/>
    </location>
</feature>
<dbReference type="InterPro" id="IPR039859">
    <property type="entry name" value="PFA4/ZDH16/20/ERF2-like"/>
</dbReference>
<dbReference type="PANTHER" id="PTHR12246">
    <property type="entry name" value="PALMITOYLTRANSFERASE ZDHHC16"/>
    <property type="match status" value="1"/>
</dbReference>
<evidence type="ECO:0000256" key="4">
    <source>
        <dbReference type="ARBA" id="ARBA00022989"/>
    </source>
</evidence>
<evidence type="ECO:0000256" key="6">
    <source>
        <dbReference type="ARBA" id="ARBA00023315"/>
    </source>
</evidence>
<name>A0A1B6DFT8_9HEMI</name>
<feature type="transmembrane region" description="Helical" evidence="7">
    <location>
        <begin position="194"/>
        <end position="213"/>
    </location>
</feature>
<comment type="similarity">
    <text evidence="7">Belongs to the DHHC palmitoyltransferase family.</text>
</comment>
<gene>
    <name evidence="9" type="ORF">g.11460</name>
</gene>